<comment type="caution">
    <text evidence="1">The sequence shown here is derived from an EMBL/GenBank/DDBJ whole genome shotgun (WGS) entry which is preliminary data.</text>
</comment>
<dbReference type="AlphaFoldDB" id="A0A8T3CH68"/>
<gene>
    <name evidence="1" type="ORF">AGOR_G00242760</name>
</gene>
<protein>
    <submittedName>
        <fullName evidence="1">Uncharacterized protein</fullName>
    </submittedName>
</protein>
<dbReference type="Proteomes" id="UP000829720">
    <property type="component" value="Unassembled WGS sequence"/>
</dbReference>
<sequence>MPWAIHSLHHHCFYGRASASASATTSNAPTSAAVLKPIVFALRMSVTSTTELNYVTVQPHLQQILFHLNLGTVPFAVRVIEPSHHN</sequence>
<evidence type="ECO:0000313" key="1">
    <source>
        <dbReference type="EMBL" id="KAI1883200.1"/>
    </source>
</evidence>
<accession>A0A8T3CH68</accession>
<proteinExistence type="predicted"/>
<keyword evidence="2" id="KW-1185">Reference proteome</keyword>
<organism evidence="1 2">
    <name type="scientific">Albula goreensis</name>
    <dbReference type="NCBI Taxonomy" id="1534307"/>
    <lineage>
        <taxon>Eukaryota</taxon>
        <taxon>Metazoa</taxon>
        <taxon>Chordata</taxon>
        <taxon>Craniata</taxon>
        <taxon>Vertebrata</taxon>
        <taxon>Euteleostomi</taxon>
        <taxon>Actinopterygii</taxon>
        <taxon>Neopterygii</taxon>
        <taxon>Teleostei</taxon>
        <taxon>Albuliformes</taxon>
        <taxon>Albulidae</taxon>
        <taxon>Albula</taxon>
    </lineage>
</organism>
<evidence type="ECO:0000313" key="2">
    <source>
        <dbReference type="Proteomes" id="UP000829720"/>
    </source>
</evidence>
<reference evidence="1" key="1">
    <citation type="submission" date="2021-01" db="EMBL/GenBank/DDBJ databases">
        <authorList>
            <person name="Zahm M."/>
            <person name="Roques C."/>
            <person name="Cabau C."/>
            <person name="Klopp C."/>
            <person name="Donnadieu C."/>
            <person name="Jouanno E."/>
            <person name="Lampietro C."/>
            <person name="Louis A."/>
            <person name="Herpin A."/>
            <person name="Echchiki A."/>
            <person name="Berthelot C."/>
            <person name="Parey E."/>
            <person name="Roest-Crollius H."/>
            <person name="Braasch I."/>
            <person name="Postlethwait J."/>
            <person name="Bobe J."/>
            <person name="Montfort J."/>
            <person name="Bouchez O."/>
            <person name="Begum T."/>
            <person name="Mejri S."/>
            <person name="Adams A."/>
            <person name="Chen W.-J."/>
            <person name="Guiguen Y."/>
        </authorList>
    </citation>
    <scope>NUCLEOTIDE SEQUENCE</scope>
    <source>
        <tissue evidence="1">Blood</tissue>
    </source>
</reference>
<name>A0A8T3CH68_9TELE</name>
<dbReference type="EMBL" id="JAERUA010000024">
    <property type="protein sequence ID" value="KAI1883200.1"/>
    <property type="molecule type" value="Genomic_DNA"/>
</dbReference>